<dbReference type="GO" id="GO:0005886">
    <property type="term" value="C:plasma membrane"/>
    <property type="evidence" value="ECO:0007669"/>
    <property type="project" value="UniProtKB-SubCell"/>
</dbReference>
<evidence type="ECO:0000259" key="9">
    <source>
        <dbReference type="PROSITE" id="PS50928"/>
    </source>
</evidence>
<comment type="subcellular location">
    <subcellularLocation>
        <location evidence="1 7">Cell membrane</location>
        <topology evidence="1 7">Multi-pass membrane protein</topology>
    </subcellularLocation>
</comment>
<evidence type="ECO:0000313" key="10">
    <source>
        <dbReference type="EMBL" id="MDQ0290991.1"/>
    </source>
</evidence>
<feature type="transmembrane region" description="Helical" evidence="7">
    <location>
        <begin position="803"/>
        <end position="830"/>
    </location>
</feature>
<reference evidence="10" key="1">
    <citation type="submission" date="2023-07" db="EMBL/GenBank/DDBJ databases">
        <title>Genomic Encyclopedia of Type Strains, Phase IV (KMG-IV): sequencing the most valuable type-strain genomes for metagenomic binning, comparative biology and taxonomic classification.</title>
        <authorList>
            <person name="Goeker M."/>
        </authorList>
    </citation>
    <scope>NUCLEOTIDE SEQUENCE</scope>
    <source>
        <strain evidence="10">DSM 24202</strain>
    </source>
</reference>
<evidence type="ECO:0000256" key="6">
    <source>
        <dbReference type="ARBA" id="ARBA00023136"/>
    </source>
</evidence>
<comment type="caution">
    <text evidence="10">The sequence shown here is derived from an EMBL/GenBank/DDBJ whole genome shotgun (WGS) entry which is preliminary data.</text>
</comment>
<keyword evidence="10" id="KW-0762">Sugar transport</keyword>
<dbReference type="EMBL" id="JAUSVL010000001">
    <property type="protein sequence ID" value="MDQ0290991.1"/>
    <property type="molecule type" value="Genomic_DNA"/>
</dbReference>
<sequence>MKAIVPLFLFLATALVAPLRADTAPGAPAAAEPIRITITSRYNTQNRQPYNLREFFKRHPLVRLEQWDGIRMPAEGSRASLAMAMAANIGPDIFETDIRQAVEQGLAYPLTEWIGEDGVLKNGQPKLKADGTPDRNGQVDEDEAKWDGWMKIKPLYRQVVTVDGKVYSLPNRSGTYVGILYSYRVLRRAGLDPAQPPRDYDEFITWARKLYDHEARTFGFALTPQSWAFAPWVATTGSSIVVQDRVSPTTGKTYTFNEQETRLVAPDTGEDLAGAPVSWRCNVASPECSAAVAFYHRLRWQPWVRHPESGEPIELTPEQASAGQAEVAGEVVTFDPADVVEGCIDVSTERLLDVFRRLGRELGMYPLWAGDMTDFENIGVQPSDLGMMPFPPMTREQRPVLQASNSFFMIGKDVLARGGDSDEERKAYRNLVWEIMTIVCSVEGNDEAIRRKVAAGQARFLNPRDLRRLNFDDYLRESPKEYLAMWDKIDSGEILEVVEPFMGKWLQFRDFYQREVIDLVLRPSGRHFDFQTALVNLERDANTGIMFERPQEELDKHRPKARIIVAVAAFIMGCFLLLIIRDQLRKTPSTVGVVRTVFPWLMLAPAILSIALWRYYPLAQGMVMAFLDYKIVGHSPFVGLSNFISIMLDPNFYHYIVTTFKFVLWNLVLAFFTPILLALLLTEVPRLKVFFRTMFFLPQMTSGLVVTLMWKDMFASRAEGTINRALNALCGLFGSSFAPVDWLGDPSTVMACVILPGVWASAGIGSLIYLAALKSVPDELYEAAALDGAGLISKIRHVTIPTILPLVIINFVGAFIGTFQSMGSIFLLTFGGPGKETMVMSMAIWQEAYVNLRFSLATSYAWILGSILIGFTFLQLRVLRRVDFRRAQSE</sequence>
<dbReference type="GO" id="GO:0055085">
    <property type="term" value="P:transmembrane transport"/>
    <property type="evidence" value="ECO:0007669"/>
    <property type="project" value="InterPro"/>
</dbReference>
<dbReference type="CDD" id="cd06261">
    <property type="entry name" value="TM_PBP2"/>
    <property type="match status" value="1"/>
</dbReference>
<dbReference type="RefSeq" id="WP_307263140.1">
    <property type="nucleotide sequence ID" value="NZ_JAUSVL010000001.1"/>
</dbReference>
<dbReference type="Proteomes" id="UP001238163">
    <property type="component" value="Unassembled WGS sequence"/>
</dbReference>
<gene>
    <name evidence="10" type="ORF">J3R75_003098</name>
</gene>
<dbReference type="AlphaFoldDB" id="A0AAE3VIN4"/>
<accession>A0AAE3VIN4</accession>
<evidence type="ECO:0000256" key="8">
    <source>
        <dbReference type="SAM" id="SignalP"/>
    </source>
</evidence>
<keyword evidence="6 7" id="KW-0472">Membrane</keyword>
<evidence type="ECO:0000256" key="3">
    <source>
        <dbReference type="ARBA" id="ARBA00022475"/>
    </source>
</evidence>
<dbReference type="SUPFAM" id="SSF161098">
    <property type="entry name" value="MetI-like"/>
    <property type="match status" value="1"/>
</dbReference>
<dbReference type="SUPFAM" id="SSF53850">
    <property type="entry name" value="Periplasmic binding protein-like II"/>
    <property type="match status" value="1"/>
</dbReference>
<keyword evidence="4 7" id="KW-0812">Transmembrane</keyword>
<name>A0AAE3VIN4_9BACT</name>
<proteinExistence type="inferred from homology"/>
<feature type="transmembrane region" description="Helical" evidence="7">
    <location>
        <begin position="561"/>
        <end position="580"/>
    </location>
</feature>
<evidence type="ECO:0000256" key="1">
    <source>
        <dbReference type="ARBA" id="ARBA00004651"/>
    </source>
</evidence>
<evidence type="ECO:0000256" key="4">
    <source>
        <dbReference type="ARBA" id="ARBA00022692"/>
    </source>
</evidence>
<dbReference type="Pfam" id="PF00528">
    <property type="entry name" value="BPD_transp_1"/>
    <property type="match status" value="1"/>
</dbReference>
<feature type="signal peptide" evidence="8">
    <location>
        <begin position="1"/>
        <end position="21"/>
    </location>
</feature>
<dbReference type="Gene3D" id="1.10.3720.10">
    <property type="entry name" value="MetI-like"/>
    <property type="match status" value="1"/>
</dbReference>
<feature type="transmembrane region" description="Helical" evidence="7">
    <location>
        <begin position="859"/>
        <end position="879"/>
    </location>
</feature>
<dbReference type="Gene3D" id="3.40.190.10">
    <property type="entry name" value="Periplasmic binding protein-like II"/>
    <property type="match status" value="1"/>
</dbReference>
<keyword evidence="2 7" id="KW-0813">Transport</keyword>
<feature type="transmembrane region" description="Helical" evidence="7">
    <location>
        <begin position="748"/>
        <end position="772"/>
    </location>
</feature>
<dbReference type="Pfam" id="PF01547">
    <property type="entry name" value="SBP_bac_1"/>
    <property type="match status" value="1"/>
</dbReference>
<feature type="chain" id="PRO_5042209924" evidence="8">
    <location>
        <begin position="22"/>
        <end position="890"/>
    </location>
</feature>
<organism evidence="10 11">
    <name type="scientific">Oligosphaera ethanolica</name>
    <dbReference type="NCBI Taxonomy" id="760260"/>
    <lineage>
        <taxon>Bacteria</taxon>
        <taxon>Pseudomonadati</taxon>
        <taxon>Lentisphaerota</taxon>
        <taxon>Oligosphaeria</taxon>
        <taxon>Oligosphaerales</taxon>
        <taxon>Oligosphaeraceae</taxon>
        <taxon>Oligosphaera</taxon>
    </lineage>
</organism>
<dbReference type="InterPro" id="IPR006059">
    <property type="entry name" value="SBP"/>
</dbReference>
<keyword evidence="11" id="KW-1185">Reference proteome</keyword>
<dbReference type="PROSITE" id="PS50928">
    <property type="entry name" value="ABC_TM1"/>
    <property type="match status" value="1"/>
</dbReference>
<dbReference type="InterPro" id="IPR035906">
    <property type="entry name" value="MetI-like_sf"/>
</dbReference>
<evidence type="ECO:0000256" key="7">
    <source>
        <dbReference type="RuleBase" id="RU363032"/>
    </source>
</evidence>
<comment type="similarity">
    <text evidence="7">Belongs to the binding-protein-dependent transport system permease family.</text>
</comment>
<feature type="transmembrane region" description="Helical" evidence="7">
    <location>
        <begin position="689"/>
        <end position="710"/>
    </location>
</feature>
<feature type="transmembrane region" description="Helical" evidence="7">
    <location>
        <begin position="592"/>
        <end position="616"/>
    </location>
</feature>
<feature type="transmembrane region" description="Helical" evidence="7">
    <location>
        <begin position="662"/>
        <end position="682"/>
    </location>
</feature>
<dbReference type="PANTHER" id="PTHR30193:SF37">
    <property type="entry name" value="INNER MEMBRANE ABC TRANSPORTER PERMEASE PROTEIN YCJO"/>
    <property type="match status" value="1"/>
</dbReference>
<dbReference type="InterPro" id="IPR000515">
    <property type="entry name" value="MetI-like"/>
</dbReference>
<keyword evidence="3" id="KW-1003">Cell membrane</keyword>
<evidence type="ECO:0000313" key="11">
    <source>
        <dbReference type="Proteomes" id="UP001238163"/>
    </source>
</evidence>
<keyword evidence="8" id="KW-0732">Signal</keyword>
<evidence type="ECO:0000256" key="2">
    <source>
        <dbReference type="ARBA" id="ARBA00022448"/>
    </source>
</evidence>
<dbReference type="InterPro" id="IPR051393">
    <property type="entry name" value="ABC_transporter_permease"/>
</dbReference>
<keyword evidence="5 7" id="KW-1133">Transmembrane helix</keyword>
<evidence type="ECO:0000256" key="5">
    <source>
        <dbReference type="ARBA" id="ARBA00022989"/>
    </source>
</evidence>
<feature type="domain" description="ABC transmembrane type-1" evidence="9">
    <location>
        <begin position="656"/>
        <end position="875"/>
    </location>
</feature>
<protein>
    <submittedName>
        <fullName evidence="10">Multiple sugar transport system permease protein</fullName>
    </submittedName>
</protein>
<dbReference type="PANTHER" id="PTHR30193">
    <property type="entry name" value="ABC TRANSPORTER PERMEASE PROTEIN"/>
    <property type="match status" value="1"/>
</dbReference>